<proteinExistence type="predicted"/>
<keyword evidence="2" id="KW-1185">Reference proteome</keyword>
<sequence>MHDFCADLPSGLSLTRASLEDVPYIKAIVTAAYSKYIERIGKPPAPMTANYNQLLESHDIFVLRTHNEQTANKIVGSIVLGVAPDDDSVKINNLVVDPEAQGKGYGRILMNFAQYFAKQEGRAALTLFTNIKMYENLTLYEKMGFEVTGKRTEDGFERLIMAQHKAGEPTRISILGEPNILVNHDLWRDFVSHDLLENVPSSTYVLITDTNLFETYVPAFQQRFQLAVAKAPKPARLLTFTIPPGEASKTRETKGDIEDWMLSQQCTRDTVIIALGGGVIGDMIGYVAATFMRGVRFVQVPTTLLAMVDSSIGGKTAIDTPMGKNLVGAFWQPRRIYIDLTFLETLPVREFINGMAEVVKTAAIWDESEFATLEQSASHILDCVRSKGSDRLKPIQETLQRIVVGSARVKAEVVSSDEREGGLRNLLNFGHSIGHAIEAILTPQLLHGEAVAIGMVKEAELARFLGVLRPSAVSRLVKCIASYGLPTSLQDKRVVKLTAGKQCHVDLMLEKMGVDKKNDGKAKKIVLLSAIGKTHEQKASVVEDSCIRTILSPSVRVTPGLPSDLDVTVVPPGSKSISNRALILAALGSGSCRIHNLLHSDDTEYMLSAIAQLGGATYRWEDAGEVVIVDGKGGKLLATNEPLYIGNAGTASRFLTTVLALCASTEQTKSTVLTGNARMKVRPIGPLVDALRDNGVTIDYLEQEKSLPLRINAAGGLEGGDIDLAATVSSQYVSSILMAAPYAKKPVTLRLVGGKPISQLYIDMTIQMMAAFGVDVVKSAEEPNTYHIPKSAYQNPAEYTIESDASSATYPLSVAAITGTTCTVPNIGSKSLQGDARFAVEVLRPMGCEVKQGDTSTTVTGPPIGSLRAIPHVDMEPMTDAFLTASVLAAVANGKTQITGIANQRVKECNRIAAMRLQLAKFGVKCDELDDGIEINGRPHKLLEKPQSEIHSYDDHRVAMSFSVLSVISPHSTQISERECTGKTWPGWWDILSQSFKVSLDGADAEANHEEPSTNHSTTRQSIFIIGMRGAGKTTAGRQMANLLDHTFIDLDEELEKRAKMTIPDIIGSPRGWEGFRQDEVALLKDVMETHNTGYVFSCGGGIVETPSARELLKGYIQKGGLVIRVHRDTDQVIEYLMRDKTRPAYTTEIRGVYERRRQWYDDCSNLMYFSPHTERLSRPDHIPDDFRTFVDVISGRCDCLASVAAKKQSFFVSLTLPRVDDAIDLIPQLVVGSDAVELRVDLLEDQSTENIIKAVSLLRHAAKVPIIFTVRTVSQGGKFSNDAHADLHRLYSLALRLGVEYLDVELDSPPDIIQSIVEAKGSTKIIASHHDPQGTLSWKNASWVAFYNRALQFGDVIKLVGVATSMSDNFDLAKFKEKMLAAHKTPIIALNMGVAGKLSRVLNGFLTPVSHPGLPFKAASGQLSAVEIMQSLSLVGGIERQEFYLFGKPISQSRSPALHNSLFHSTGLPHKYNLLETDDVAKVDEVLRSSEFGGASVTIPLKLDIMSRLDDLSEAARVIGAVNTIVTQGELKGRQRLLGDNTDWKGMVSALRGGGVATVNDGSPGLVIGAGGTTRAAIYALNSMGFSPIYVAARDRSKAERLINDFPSNYCLGILTTSADVKVQPSVVISTIPADRPIDESVREIIVNILRMNAQVEQPRLLLEMAYKPRQTAVMQLAEEAGGWTTIPGLEVLAAQGWYQFVAWTGIKPLYADARRAVLGE</sequence>
<name>A0ACC0UW12_9HYPO</name>
<dbReference type="Proteomes" id="UP001163324">
    <property type="component" value="Chromosome 6"/>
</dbReference>
<dbReference type="EMBL" id="CM047945">
    <property type="protein sequence ID" value="KAI9898164.1"/>
    <property type="molecule type" value="Genomic_DNA"/>
</dbReference>
<organism evidence="1 2">
    <name type="scientific">Trichothecium roseum</name>
    <dbReference type="NCBI Taxonomy" id="47278"/>
    <lineage>
        <taxon>Eukaryota</taxon>
        <taxon>Fungi</taxon>
        <taxon>Dikarya</taxon>
        <taxon>Ascomycota</taxon>
        <taxon>Pezizomycotina</taxon>
        <taxon>Sordariomycetes</taxon>
        <taxon>Hypocreomycetidae</taxon>
        <taxon>Hypocreales</taxon>
        <taxon>Hypocreales incertae sedis</taxon>
        <taxon>Trichothecium</taxon>
    </lineage>
</organism>
<accession>A0ACC0UW12</accession>
<evidence type="ECO:0000313" key="2">
    <source>
        <dbReference type="Proteomes" id="UP001163324"/>
    </source>
</evidence>
<comment type="caution">
    <text evidence="1">The sequence shown here is derived from an EMBL/GenBank/DDBJ whole genome shotgun (WGS) entry which is preliminary data.</text>
</comment>
<protein>
    <submittedName>
        <fullName evidence="1">Uncharacterized protein</fullName>
    </submittedName>
</protein>
<gene>
    <name evidence="1" type="ORF">N3K66_006524</name>
</gene>
<evidence type="ECO:0000313" key="1">
    <source>
        <dbReference type="EMBL" id="KAI9898164.1"/>
    </source>
</evidence>
<reference evidence="1" key="1">
    <citation type="submission" date="2022-10" db="EMBL/GenBank/DDBJ databases">
        <title>Complete Genome of Trichothecium roseum strain YXFP-22015, a Plant Pathogen Isolated from Citrus.</title>
        <authorList>
            <person name="Wang Y."/>
            <person name="Zhu L."/>
        </authorList>
    </citation>
    <scope>NUCLEOTIDE SEQUENCE</scope>
    <source>
        <strain evidence="1">YXFP-22015</strain>
    </source>
</reference>